<protein>
    <recommendedName>
        <fullName evidence="4">DUF3995 domain-containing protein</fullName>
    </recommendedName>
</protein>
<dbReference type="Proteomes" id="UP001198830">
    <property type="component" value="Unassembled WGS sequence"/>
</dbReference>
<feature type="transmembrane region" description="Helical" evidence="1">
    <location>
        <begin position="34"/>
        <end position="55"/>
    </location>
</feature>
<evidence type="ECO:0000313" key="2">
    <source>
        <dbReference type="EMBL" id="MCC4232659.1"/>
    </source>
</evidence>
<comment type="caution">
    <text evidence="2">The sequence shown here is derived from an EMBL/GenBank/DDBJ whole genome shotgun (WGS) entry which is preliminary data.</text>
</comment>
<feature type="transmembrane region" description="Helical" evidence="1">
    <location>
        <begin position="119"/>
        <end position="142"/>
    </location>
</feature>
<evidence type="ECO:0008006" key="4">
    <source>
        <dbReference type="Google" id="ProtNLM"/>
    </source>
</evidence>
<gene>
    <name evidence="2" type="ORF">LL253_08140</name>
</gene>
<name>A0ABS8H2A1_9SPHN</name>
<sequence length="183" mass="19993">MMTAILGAAGSAIANMIEQSPATAAPPSFDNGASLYLFNLFLMTATTFLGAMLVGKQCSRIWTQRFWDHPLHPVTLYRAVTFCAGVGITLRCGAEAMFLWGWNPQDIVTSARVSMAKRWIDPIAIGFGLMWMTIVVLGEPGIEHQLRKAPLPVDMWSRWPVLVRAAAVILLSFVAALAAVCLR</sequence>
<evidence type="ECO:0000256" key="1">
    <source>
        <dbReference type="SAM" id="Phobius"/>
    </source>
</evidence>
<accession>A0ABS8H2A1</accession>
<dbReference type="RefSeq" id="WP_228226859.1">
    <property type="nucleotide sequence ID" value="NZ_JAJGNP010000005.1"/>
</dbReference>
<keyword evidence="1" id="KW-0812">Transmembrane</keyword>
<keyword evidence="1" id="KW-1133">Transmembrane helix</keyword>
<feature type="transmembrane region" description="Helical" evidence="1">
    <location>
        <begin position="162"/>
        <end position="182"/>
    </location>
</feature>
<keyword evidence="3" id="KW-1185">Reference proteome</keyword>
<reference evidence="2 3" key="1">
    <citation type="submission" date="2021-10" db="EMBL/GenBank/DDBJ databases">
        <title>The diversity and Nitrogen Metabolism of Culturable Nitrate-Utilizing Bacteria Within the Oxygen Minimum Zone of the Changjiang (Yangtze River)Estuary.</title>
        <authorList>
            <person name="Zhang D."/>
            <person name="Zheng J."/>
            <person name="Liu S."/>
            <person name="He W."/>
        </authorList>
    </citation>
    <scope>NUCLEOTIDE SEQUENCE [LARGE SCALE GENOMIC DNA]</scope>
    <source>
        <strain evidence="2 3">FXH275-2</strain>
    </source>
</reference>
<organism evidence="2 3">
    <name type="scientific">Sphingobium soli</name>
    <dbReference type="NCBI Taxonomy" id="1591116"/>
    <lineage>
        <taxon>Bacteria</taxon>
        <taxon>Pseudomonadati</taxon>
        <taxon>Pseudomonadota</taxon>
        <taxon>Alphaproteobacteria</taxon>
        <taxon>Sphingomonadales</taxon>
        <taxon>Sphingomonadaceae</taxon>
        <taxon>Sphingobium</taxon>
    </lineage>
</organism>
<dbReference type="EMBL" id="JAJGNP010000005">
    <property type="protein sequence ID" value="MCC4232659.1"/>
    <property type="molecule type" value="Genomic_DNA"/>
</dbReference>
<proteinExistence type="predicted"/>
<keyword evidence="1" id="KW-0472">Membrane</keyword>
<evidence type="ECO:0000313" key="3">
    <source>
        <dbReference type="Proteomes" id="UP001198830"/>
    </source>
</evidence>